<evidence type="ECO:0000256" key="7">
    <source>
        <dbReference type="ARBA" id="ARBA00023235"/>
    </source>
</evidence>
<feature type="binding site" evidence="11">
    <location>
        <begin position="489"/>
        <end position="496"/>
    </location>
    <ligand>
        <name>ATP</name>
        <dbReference type="ChEBI" id="CHEBI:30616"/>
    </ligand>
</feature>
<dbReference type="InterPro" id="IPR027417">
    <property type="entry name" value="P-loop_NTPase"/>
</dbReference>
<dbReference type="CDD" id="cd17932">
    <property type="entry name" value="DEXQc_UvrD"/>
    <property type="match status" value="1"/>
</dbReference>
<keyword evidence="3 11" id="KW-0378">Hydrolase</keyword>
<evidence type="ECO:0000259" key="14">
    <source>
        <dbReference type="PROSITE" id="PS51217"/>
    </source>
</evidence>
<feature type="domain" description="UvrD-like helicase ATP-binding" evidence="13">
    <location>
        <begin position="468"/>
        <end position="737"/>
    </location>
</feature>
<dbReference type="EMBL" id="QZDT01000004">
    <property type="protein sequence ID" value="NBJ91788.1"/>
    <property type="molecule type" value="Genomic_DNA"/>
</dbReference>
<dbReference type="Gene3D" id="3.20.20.140">
    <property type="entry name" value="Metal-dependent hydrolases"/>
    <property type="match status" value="1"/>
</dbReference>
<dbReference type="CDD" id="cd19067">
    <property type="entry name" value="PfuEndoQ-like"/>
    <property type="match status" value="1"/>
</dbReference>
<dbReference type="AlphaFoldDB" id="A0A9X5BDJ5"/>
<dbReference type="GO" id="GO:0003677">
    <property type="term" value="F:DNA binding"/>
    <property type="evidence" value="ECO:0007669"/>
    <property type="project" value="UniProtKB-KW"/>
</dbReference>
<comment type="catalytic activity">
    <reaction evidence="8">
        <text>Couples ATP hydrolysis with the unwinding of duplex DNA by translocating in the 3'-5' direction.</text>
        <dbReference type="EC" id="5.6.2.4"/>
    </reaction>
</comment>
<keyword evidence="4 11" id="KW-0347">Helicase</keyword>
<dbReference type="GO" id="GO:0005524">
    <property type="term" value="F:ATP binding"/>
    <property type="evidence" value="ECO:0007669"/>
    <property type="project" value="UniProtKB-UniRule"/>
</dbReference>
<evidence type="ECO:0000313" key="15">
    <source>
        <dbReference type="EMBL" id="NBJ91788.1"/>
    </source>
</evidence>
<name>A0A9X5BDJ5_9FIRM</name>
<dbReference type="GO" id="GO:0016787">
    <property type="term" value="F:hydrolase activity"/>
    <property type="evidence" value="ECO:0007669"/>
    <property type="project" value="UniProtKB-UniRule"/>
</dbReference>
<evidence type="ECO:0000256" key="6">
    <source>
        <dbReference type="ARBA" id="ARBA00023125"/>
    </source>
</evidence>
<dbReference type="SUPFAM" id="SSF52540">
    <property type="entry name" value="P-loop containing nucleoside triphosphate hydrolases"/>
    <property type="match status" value="1"/>
</dbReference>
<evidence type="ECO:0000256" key="10">
    <source>
        <dbReference type="ARBA" id="ARBA00048988"/>
    </source>
</evidence>
<dbReference type="EC" id="5.6.2.4" evidence="9"/>
<evidence type="ECO:0000256" key="5">
    <source>
        <dbReference type="ARBA" id="ARBA00022840"/>
    </source>
</evidence>
<dbReference type="Pfam" id="PF13361">
    <property type="entry name" value="UvrD_C"/>
    <property type="match status" value="2"/>
</dbReference>
<accession>A0A9X5BDJ5</accession>
<dbReference type="PANTHER" id="PTHR11070">
    <property type="entry name" value="UVRD / RECB / PCRA DNA HELICASE FAMILY MEMBER"/>
    <property type="match status" value="1"/>
</dbReference>
<keyword evidence="5 11" id="KW-0067">ATP-binding</keyword>
<dbReference type="PROSITE" id="PS51198">
    <property type="entry name" value="UVRD_HELICASE_ATP_BIND"/>
    <property type="match status" value="1"/>
</dbReference>
<dbReference type="PROSITE" id="PS51217">
    <property type="entry name" value="UVRD_HELICASE_CTER"/>
    <property type="match status" value="1"/>
</dbReference>
<feature type="region of interest" description="Disordered" evidence="12">
    <location>
        <begin position="427"/>
        <end position="471"/>
    </location>
</feature>
<comment type="caution">
    <text evidence="15">The sequence shown here is derived from an EMBL/GenBank/DDBJ whole genome shotgun (WGS) entry which is preliminary data.</text>
</comment>
<keyword evidence="16" id="KW-1185">Reference proteome</keyword>
<keyword evidence="7" id="KW-0413">Isomerase</keyword>
<evidence type="ECO:0000256" key="2">
    <source>
        <dbReference type="ARBA" id="ARBA00022741"/>
    </source>
</evidence>
<comment type="similarity">
    <text evidence="1">Belongs to the helicase family. UvrD subfamily.</text>
</comment>
<feature type="compositionally biased region" description="Basic and acidic residues" evidence="12">
    <location>
        <begin position="441"/>
        <end position="458"/>
    </location>
</feature>
<keyword evidence="2 11" id="KW-0547">Nucleotide-binding</keyword>
<evidence type="ECO:0000256" key="8">
    <source>
        <dbReference type="ARBA" id="ARBA00034617"/>
    </source>
</evidence>
<evidence type="ECO:0000256" key="12">
    <source>
        <dbReference type="SAM" id="MobiDB-lite"/>
    </source>
</evidence>
<comment type="catalytic activity">
    <reaction evidence="10">
        <text>ATP + H2O = ADP + phosphate + H(+)</text>
        <dbReference type="Rhea" id="RHEA:13065"/>
        <dbReference type="ChEBI" id="CHEBI:15377"/>
        <dbReference type="ChEBI" id="CHEBI:15378"/>
        <dbReference type="ChEBI" id="CHEBI:30616"/>
        <dbReference type="ChEBI" id="CHEBI:43474"/>
        <dbReference type="ChEBI" id="CHEBI:456216"/>
        <dbReference type="EC" id="5.6.2.4"/>
    </reaction>
</comment>
<keyword evidence="6" id="KW-0238">DNA-binding</keyword>
<gene>
    <name evidence="15" type="ORF">D5281_04075</name>
</gene>
<reference evidence="15" key="1">
    <citation type="submission" date="2018-09" db="EMBL/GenBank/DDBJ databases">
        <title>Murine metabolic-syndrome-specific gut microbial biobank.</title>
        <authorList>
            <person name="Liu C."/>
        </authorList>
    </citation>
    <scope>NUCLEOTIDE SEQUENCE</scope>
    <source>
        <strain evidence="15">D42-62</strain>
    </source>
</reference>
<evidence type="ECO:0000256" key="11">
    <source>
        <dbReference type="PROSITE-ProRule" id="PRU00560"/>
    </source>
</evidence>
<evidence type="ECO:0000256" key="9">
    <source>
        <dbReference type="ARBA" id="ARBA00034808"/>
    </source>
</evidence>
<evidence type="ECO:0000256" key="1">
    <source>
        <dbReference type="ARBA" id="ARBA00009922"/>
    </source>
</evidence>
<dbReference type="GO" id="GO:0043138">
    <property type="term" value="F:3'-5' DNA helicase activity"/>
    <property type="evidence" value="ECO:0007669"/>
    <property type="project" value="UniProtKB-EC"/>
</dbReference>
<dbReference type="Proteomes" id="UP001154420">
    <property type="component" value="Unassembled WGS sequence"/>
</dbReference>
<organism evidence="15 16">
    <name type="scientific">Parablautia muri</name>
    <dbReference type="NCBI Taxonomy" id="2320879"/>
    <lineage>
        <taxon>Bacteria</taxon>
        <taxon>Bacillati</taxon>
        <taxon>Bacillota</taxon>
        <taxon>Clostridia</taxon>
        <taxon>Lachnospirales</taxon>
        <taxon>Lachnospiraceae</taxon>
        <taxon>Parablautia</taxon>
    </lineage>
</organism>
<dbReference type="Gene3D" id="3.40.50.300">
    <property type="entry name" value="P-loop containing nucleotide triphosphate hydrolases"/>
    <property type="match status" value="3"/>
</dbReference>
<sequence length="1073" mass="121563">MYIGDLHIHSKYSRATSRDCTPEYLDLWARKKGIDMIGTGDFTHPAWRKELAEKLEPAQDGFYILKEEYRLGEPSSYYPRFVITGEISSIYKSNDRVRKVHSLFILPGLEDAEALARRLELIGNIHSDGRPILGISCRDLLEIMLETSPKGIYVPAHIWTPHFSLFGAFSGFDRIEECFEDLTPHIHALETGLSSDPPMNWRVSALDRFCLISNSDAHSPAKLGREANLFDIELSYDGLYRAIQEGKGLAGTIEFFPEEGKYHFDGHRKCGLCISPSETMKYGNKCPVCGKKITIGVLNRVEQLADRDEGFVLPAARSFESIVPLPEVIGASTGTSPSGKKVAAQYEHMIASLGSEFSILREIPIEDIRKKAGPLIAEGIDRLRKGQVIRTPGFDGEYGKISILTADDISRLEGQISLFTTDQIRAFSQPQKQQNPPKKTKQPEKDVSGLRSPDEKQRQAPQEPLPAHDLNRLQQKAVEQIGRSIAVIAGPGAGKTKTLIARLHYLLEVRKIQPEEITAVTFTHKAAEEMIARMGDTAVQEKPNRHKSKGDAKASVRIGTFHAICCRFLQDSGLSFVIADTGLQMELAEKALREFERKASPTGFLQKLSQIKNGLSEPDENHRRIYEFYQKLLQESGAMDYDDLLLETLRILKNIPEDAAERKSFSYLLIDEFQDINPLQYQLVKEWARGGRELFVIGDPDQSIYGFRGCTPHIFQYLSEEYPCHITIRLEDNYRSAPDILKAALNVISHNQGERRQMRAQKNIKCPVRIVSTQDERREAIFIAKEINRQIGGIDMLDTRNTEEGCEDTVRSIRGFSDIAVLYRTHRQAALLEKCLRQEGIPYQIAGREDFLTERDVRATLYFFHQAIYPGEKPAEELCRKLLANYLKESPALQLAYLTEKYRKKVKKSRPAKLLEEWLKEISFENEEPIKKLADMSILYPTMESFLGTLSFGEDGDVRRNGGKKFTADAVTLMTFHGAKGLEFPVVFLYGMDTGRFPLEIGSSSGIASVEEERRLCYVGMTRAKEELILTCGQEPSCFLQEIPEENARWERTRDAEDTETEKPIQLNLFDFM</sequence>
<dbReference type="CDD" id="cd18807">
    <property type="entry name" value="SF1_C_UvrD"/>
    <property type="match status" value="1"/>
</dbReference>
<evidence type="ECO:0000259" key="13">
    <source>
        <dbReference type="PROSITE" id="PS51198"/>
    </source>
</evidence>
<dbReference type="GO" id="GO:0000725">
    <property type="term" value="P:recombinational repair"/>
    <property type="evidence" value="ECO:0007669"/>
    <property type="project" value="TreeGrafter"/>
</dbReference>
<dbReference type="RefSeq" id="WP_160558872.1">
    <property type="nucleotide sequence ID" value="NZ_QZDT01000004.1"/>
</dbReference>
<dbReference type="Pfam" id="PF00580">
    <property type="entry name" value="UvrD-helicase"/>
    <property type="match status" value="1"/>
</dbReference>
<proteinExistence type="inferred from homology"/>
<evidence type="ECO:0000313" key="16">
    <source>
        <dbReference type="Proteomes" id="UP001154420"/>
    </source>
</evidence>
<dbReference type="InterPro" id="IPR014017">
    <property type="entry name" value="DNA_helicase_UvrD-like_C"/>
</dbReference>
<dbReference type="InterPro" id="IPR016195">
    <property type="entry name" value="Pol/histidinol_Pase-like"/>
</dbReference>
<dbReference type="Gene3D" id="1.10.10.160">
    <property type="match status" value="1"/>
</dbReference>
<dbReference type="Gene3D" id="1.10.486.10">
    <property type="entry name" value="PCRA, domain 4"/>
    <property type="match status" value="1"/>
</dbReference>
<dbReference type="OrthoDB" id="9810135at2"/>
<feature type="domain" description="UvrD-like helicase C-terminal" evidence="14">
    <location>
        <begin position="738"/>
        <end position="981"/>
    </location>
</feature>
<evidence type="ECO:0000256" key="4">
    <source>
        <dbReference type="ARBA" id="ARBA00022806"/>
    </source>
</evidence>
<dbReference type="SUPFAM" id="SSF89550">
    <property type="entry name" value="PHP domain-like"/>
    <property type="match status" value="1"/>
</dbReference>
<evidence type="ECO:0000256" key="3">
    <source>
        <dbReference type="ARBA" id="ARBA00022801"/>
    </source>
</evidence>
<dbReference type="InterPro" id="IPR000212">
    <property type="entry name" value="DNA_helicase_UvrD/REP"/>
</dbReference>
<dbReference type="PANTHER" id="PTHR11070:SF2">
    <property type="entry name" value="ATP-DEPENDENT DNA HELICASE SRS2"/>
    <property type="match status" value="1"/>
</dbReference>
<dbReference type="InterPro" id="IPR013986">
    <property type="entry name" value="DExx_box_DNA_helicase_dom_sf"/>
</dbReference>
<protein>
    <recommendedName>
        <fullName evidence="9">DNA 3'-5' helicase</fullName>
        <ecNumber evidence="9">5.6.2.4</ecNumber>
    </recommendedName>
</protein>
<dbReference type="InterPro" id="IPR014016">
    <property type="entry name" value="UvrD-like_ATP-bd"/>
</dbReference>